<dbReference type="InterPro" id="IPR003593">
    <property type="entry name" value="AAA+_ATPase"/>
</dbReference>
<dbReference type="InterPro" id="IPR003439">
    <property type="entry name" value="ABC_transporter-like_ATP-bd"/>
</dbReference>
<dbReference type="InterPro" id="IPR027417">
    <property type="entry name" value="P-loop_NTPase"/>
</dbReference>
<feature type="transmembrane region" description="Helical" evidence="9">
    <location>
        <begin position="504"/>
        <end position="526"/>
    </location>
</feature>
<dbReference type="EnsemblMetazoa" id="XM_031920995">
    <property type="protein sequence ID" value="XP_031776855"/>
    <property type="gene ID" value="LOC100123703"/>
</dbReference>
<proteinExistence type="inferred from homology"/>
<dbReference type="InterPro" id="IPR017871">
    <property type="entry name" value="ABC_transporter-like_CS"/>
</dbReference>
<dbReference type="GO" id="GO:0005886">
    <property type="term" value="C:plasma membrane"/>
    <property type="evidence" value="ECO:0007669"/>
    <property type="project" value="TreeGrafter"/>
</dbReference>
<dbReference type="OrthoDB" id="66620at2759"/>
<dbReference type="EnsemblMetazoa" id="XM_003423925">
    <property type="protein sequence ID" value="XP_003423973"/>
    <property type="gene ID" value="LOC100123703"/>
</dbReference>
<evidence type="ECO:0000256" key="4">
    <source>
        <dbReference type="ARBA" id="ARBA00022692"/>
    </source>
</evidence>
<dbReference type="PROSITE" id="PS50893">
    <property type="entry name" value="ABC_TRANSPORTER_2"/>
    <property type="match status" value="1"/>
</dbReference>
<dbReference type="Gene3D" id="3.40.50.300">
    <property type="entry name" value="P-loop containing nucleotide triphosphate hydrolases"/>
    <property type="match status" value="1"/>
</dbReference>
<evidence type="ECO:0000256" key="3">
    <source>
        <dbReference type="ARBA" id="ARBA00022448"/>
    </source>
</evidence>
<dbReference type="InterPro" id="IPR043926">
    <property type="entry name" value="ABCG_dom"/>
</dbReference>
<feature type="transmembrane region" description="Helical" evidence="9">
    <location>
        <begin position="533"/>
        <end position="555"/>
    </location>
</feature>
<dbReference type="GO" id="GO:0005524">
    <property type="term" value="F:ATP binding"/>
    <property type="evidence" value="ECO:0007669"/>
    <property type="project" value="UniProtKB-KW"/>
</dbReference>
<feature type="transmembrane region" description="Helical" evidence="9">
    <location>
        <begin position="624"/>
        <end position="644"/>
    </location>
</feature>
<dbReference type="GO" id="GO:0016887">
    <property type="term" value="F:ATP hydrolysis activity"/>
    <property type="evidence" value="ECO:0007669"/>
    <property type="project" value="InterPro"/>
</dbReference>
<dbReference type="Pfam" id="PF00005">
    <property type="entry name" value="ABC_tran"/>
    <property type="match status" value="1"/>
</dbReference>
<accession>A0A7M7PWQ1</accession>
<evidence type="ECO:0000256" key="8">
    <source>
        <dbReference type="ARBA" id="ARBA00023136"/>
    </source>
</evidence>
<keyword evidence="5" id="KW-0547">Nucleotide-binding</keyword>
<comment type="subcellular location">
    <subcellularLocation>
        <location evidence="1">Membrane</location>
        <topology evidence="1">Multi-pass membrane protein</topology>
    </subcellularLocation>
</comment>
<keyword evidence="6" id="KW-0067">ATP-binding</keyword>
<evidence type="ECO:0000313" key="12">
    <source>
        <dbReference type="Proteomes" id="UP000002358"/>
    </source>
</evidence>
<evidence type="ECO:0000256" key="5">
    <source>
        <dbReference type="ARBA" id="ARBA00022741"/>
    </source>
</evidence>
<gene>
    <name evidence="11" type="primary">100123703</name>
</gene>
<dbReference type="PANTHER" id="PTHR48041:SF61">
    <property type="entry name" value="SD03967P"/>
    <property type="match status" value="1"/>
</dbReference>
<dbReference type="KEGG" id="nvi:100123703"/>
<keyword evidence="8 9" id="KW-0472">Membrane</keyword>
<dbReference type="CDD" id="cd03213">
    <property type="entry name" value="ABCG_EPDR"/>
    <property type="match status" value="1"/>
</dbReference>
<dbReference type="PANTHER" id="PTHR48041">
    <property type="entry name" value="ABC TRANSPORTER G FAMILY MEMBER 28"/>
    <property type="match status" value="1"/>
</dbReference>
<dbReference type="EnsemblMetazoa" id="XM_031920994">
    <property type="protein sequence ID" value="XP_031776854"/>
    <property type="gene ID" value="LOC100123703"/>
</dbReference>
<dbReference type="SUPFAM" id="SSF52540">
    <property type="entry name" value="P-loop containing nucleoside triphosphate hydrolases"/>
    <property type="match status" value="1"/>
</dbReference>
<dbReference type="InterPro" id="IPR013525">
    <property type="entry name" value="ABC2_TM"/>
</dbReference>
<name>A0A7M7PWQ1_NASVI</name>
<dbReference type="GO" id="GO:0140359">
    <property type="term" value="F:ABC-type transporter activity"/>
    <property type="evidence" value="ECO:0007669"/>
    <property type="project" value="InterPro"/>
</dbReference>
<dbReference type="EnsemblMetazoa" id="XM_032595747">
    <property type="protein sequence ID" value="XP_032451638"/>
    <property type="gene ID" value="LOC100123703"/>
</dbReference>
<dbReference type="InterPro" id="IPR050352">
    <property type="entry name" value="ABCG_transporters"/>
</dbReference>
<evidence type="ECO:0000256" key="1">
    <source>
        <dbReference type="ARBA" id="ARBA00004141"/>
    </source>
</evidence>
<dbReference type="SMART" id="SM00382">
    <property type="entry name" value="AAA"/>
    <property type="match status" value="1"/>
</dbReference>
<dbReference type="Pfam" id="PF19055">
    <property type="entry name" value="ABC2_membrane_7"/>
    <property type="match status" value="1"/>
</dbReference>
<dbReference type="SMR" id="A0A7M7PWQ1"/>
<keyword evidence="4 9" id="KW-0812">Transmembrane</keyword>
<dbReference type="InParanoid" id="A0A7M7PWQ1"/>
<reference evidence="11" key="1">
    <citation type="submission" date="2021-01" db="UniProtKB">
        <authorList>
            <consortium name="EnsemblMetazoa"/>
        </authorList>
    </citation>
    <scope>IDENTIFICATION</scope>
</reference>
<evidence type="ECO:0000256" key="7">
    <source>
        <dbReference type="ARBA" id="ARBA00022989"/>
    </source>
</evidence>
<comment type="similarity">
    <text evidence="2">Belongs to the ABC transporter superfamily. ABCG family. Eye pigment precursor importer (TC 3.A.1.204) subfamily.</text>
</comment>
<keyword evidence="3" id="KW-0813">Transport</keyword>
<dbReference type="PROSITE" id="PS00211">
    <property type="entry name" value="ABC_TRANSPORTER_1"/>
    <property type="match status" value="1"/>
</dbReference>
<sequence length="649" mass="72638">MASNSNHCSPSRSSLSCCQVDNSSQNDVHEVCSGTGNPGQVNNNYFMQEKHQFPKRPEVDLQFRDISYRVSNWTIRNLKPVTSEILHGVSGEFRAGELTAIMGPSGAGKSTLLNVLAGFTVKGTSGEILVNGKTRVPHSERWRRTSCYIQQYAVQRTRLTVGEAMTIAAHLKLGCTISSAFKHTQVLELLEILGLSHCYDTLCGKLSGGQKKRLDVALELLSNPSVLFLDEPTTGLDSASCSQCIALLQRLARMEHRTVVCTIHQPSALQFEMFDSLYALADGNCIYRGPVSNLVTHLSSLGLHCPPYHNPADFLMEVAIGEYGISTDKLIRAIDKSFEKQRMIAPRVKPVLDDSTKPEVEKDEPPPPAGFLAQCYLLYKRQLLSLKRDYFLLVVRLLCHLLIGIIFGYLYMGSGYRANGVLANYVYLYGSLLLIVYTGKMAVTLAFPLEMQILTREHFNRWYRLAPYYISMLLIEVPFQAACAATYLAVSYWLTGQPLEAERIVMFMVVSIAASLCAQAWGFFIGATTPVKIAVFAGPIIAVLFSVFGFCIRYMDTPSPFRWLFHISYFRASFHSLLITVYGNNRTKLYCEQEPGELTYCHYMQPSQFLKEMEIIHGNVVNNLVLIVGIGVLMHLLTASALWCKLNRR</sequence>
<organism evidence="11 12">
    <name type="scientific">Nasonia vitripennis</name>
    <name type="common">Parasitic wasp</name>
    <dbReference type="NCBI Taxonomy" id="7425"/>
    <lineage>
        <taxon>Eukaryota</taxon>
        <taxon>Metazoa</taxon>
        <taxon>Ecdysozoa</taxon>
        <taxon>Arthropoda</taxon>
        <taxon>Hexapoda</taxon>
        <taxon>Insecta</taxon>
        <taxon>Pterygota</taxon>
        <taxon>Neoptera</taxon>
        <taxon>Endopterygota</taxon>
        <taxon>Hymenoptera</taxon>
        <taxon>Apocrita</taxon>
        <taxon>Proctotrupomorpha</taxon>
        <taxon>Chalcidoidea</taxon>
        <taxon>Pteromalidae</taxon>
        <taxon>Pteromalinae</taxon>
        <taxon>Nasonia</taxon>
    </lineage>
</organism>
<protein>
    <recommendedName>
        <fullName evidence="10">ABC transporter domain-containing protein</fullName>
    </recommendedName>
</protein>
<dbReference type="EnsemblMetazoa" id="XM_001607345">
    <property type="protein sequence ID" value="XP_001607395"/>
    <property type="gene ID" value="LOC100123703"/>
</dbReference>
<evidence type="ECO:0000256" key="2">
    <source>
        <dbReference type="ARBA" id="ARBA00005814"/>
    </source>
</evidence>
<keyword evidence="12" id="KW-1185">Reference proteome</keyword>
<dbReference type="AlphaFoldDB" id="A0A7M7PWQ1"/>
<feature type="transmembrane region" description="Helical" evidence="9">
    <location>
        <begin position="424"/>
        <end position="447"/>
    </location>
</feature>
<dbReference type="FunCoup" id="A0A7M7PWQ1">
    <property type="interactions" value="118"/>
</dbReference>
<evidence type="ECO:0000313" key="11">
    <source>
        <dbReference type="EnsemblMetazoa" id="XP_031776854"/>
    </source>
</evidence>
<dbReference type="Pfam" id="PF01061">
    <property type="entry name" value="ABC2_membrane"/>
    <property type="match status" value="1"/>
</dbReference>
<evidence type="ECO:0000256" key="6">
    <source>
        <dbReference type="ARBA" id="ARBA00022840"/>
    </source>
</evidence>
<dbReference type="FunFam" id="3.40.50.300:FF:001077">
    <property type="entry name" value="Uncharacterized protein, isoform A"/>
    <property type="match status" value="1"/>
</dbReference>
<feature type="transmembrane region" description="Helical" evidence="9">
    <location>
        <begin position="390"/>
        <end position="412"/>
    </location>
</feature>
<evidence type="ECO:0000256" key="9">
    <source>
        <dbReference type="SAM" id="Phobius"/>
    </source>
</evidence>
<keyword evidence="7 9" id="KW-1133">Transmembrane helix</keyword>
<dbReference type="Proteomes" id="UP000002358">
    <property type="component" value="Chromosome 1"/>
</dbReference>
<feature type="transmembrane region" description="Helical" evidence="9">
    <location>
        <begin position="468"/>
        <end position="492"/>
    </location>
</feature>
<feature type="domain" description="ABC transporter" evidence="10">
    <location>
        <begin position="61"/>
        <end position="307"/>
    </location>
</feature>
<evidence type="ECO:0000259" key="10">
    <source>
        <dbReference type="PROSITE" id="PS50893"/>
    </source>
</evidence>
<dbReference type="OMA" id="DRYRYMS"/>